<feature type="transmembrane region" description="Helical" evidence="8">
    <location>
        <begin position="283"/>
        <end position="303"/>
    </location>
</feature>
<evidence type="ECO:0000256" key="1">
    <source>
        <dbReference type="ARBA" id="ARBA00004141"/>
    </source>
</evidence>
<feature type="transmembrane region" description="Helical" evidence="8">
    <location>
        <begin position="30"/>
        <end position="49"/>
    </location>
</feature>
<organism evidence="10 11">
    <name type="scientific">Pristionchus mayeri</name>
    <dbReference type="NCBI Taxonomy" id="1317129"/>
    <lineage>
        <taxon>Eukaryota</taxon>
        <taxon>Metazoa</taxon>
        <taxon>Ecdysozoa</taxon>
        <taxon>Nematoda</taxon>
        <taxon>Chromadorea</taxon>
        <taxon>Rhabditida</taxon>
        <taxon>Rhabditina</taxon>
        <taxon>Diplogasteromorpha</taxon>
        <taxon>Diplogasteroidea</taxon>
        <taxon>Neodiplogasteridae</taxon>
        <taxon>Pristionchus</taxon>
    </lineage>
</organism>
<keyword evidence="4 8" id="KW-1133">Transmembrane helix</keyword>
<feature type="transmembrane region" description="Helical" evidence="8">
    <location>
        <begin position="97"/>
        <end position="115"/>
    </location>
</feature>
<feature type="region of interest" description="Disordered" evidence="7">
    <location>
        <begin position="470"/>
        <end position="493"/>
    </location>
</feature>
<keyword evidence="2" id="KW-0813">Transport</keyword>
<comment type="caution">
    <text evidence="10">The sequence shown here is derived from an EMBL/GenBank/DDBJ whole genome shotgun (WGS) entry which is preliminary data.</text>
</comment>
<reference evidence="11" key="1">
    <citation type="submission" date="2022-10" db="EMBL/GenBank/DDBJ databases">
        <title>Genome assembly of Pristionchus species.</title>
        <authorList>
            <person name="Yoshida K."/>
            <person name="Sommer R.J."/>
        </authorList>
    </citation>
    <scope>NUCLEOTIDE SEQUENCE [LARGE SCALE GENOMIC DNA]</scope>
    <source>
        <strain evidence="11">RS5460</strain>
    </source>
</reference>
<feature type="transmembrane region" description="Helical" evidence="8">
    <location>
        <begin position="389"/>
        <end position="411"/>
    </location>
</feature>
<keyword evidence="3 8" id="KW-0812">Transmembrane</keyword>
<dbReference type="InterPro" id="IPR044770">
    <property type="entry name" value="MFS_spinster-like"/>
</dbReference>
<dbReference type="Pfam" id="PF07690">
    <property type="entry name" value="MFS_1"/>
    <property type="match status" value="1"/>
</dbReference>
<evidence type="ECO:0000256" key="4">
    <source>
        <dbReference type="ARBA" id="ARBA00022989"/>
    </source>
</evidence>
<feature type="domain" description="Major facilitator superfamily (MFS) profile" evidence="9">
    <location>
        <begin position="32"/>
        <end position="454"/>
    </location>
</feature>
<sequence>ETMTVTIKRYGVSFDDEQPIRIEKDETRRIASVVFLTITQLTMAFDSVAQAGLLPLLEQYFNISATTAATFSTVANGLSLMSMVFLFLFGDRLPRKHLMTCSIALWLLCNILSLFSTPTAFWLFLLTRTLSSSCWSIFVVLSPVIISDMFKDEILGKALMLNSLANYLGGAISSSITSWFKWTGLPWQAGLIPGPILVMVLLLLLVIVMPGKRHHAKLREGEYLFDTKNLLKIKSFVLLTLGASSTSFYFRAHGVSIPSLVEKGWNTTQEAYLGLTYEGVHSLNIIIELLGVVIGLPLIVWVAQSTQYATGPSFFRKHGGYARAIPSIILLLILMSIGLSAGEMSSLDKSYIAFSVLTFFLAFVASPIVTLVTQMIINVAPPKQKASAIALTRLVVSLISGWSGQLIGLLADMMRGGSMNPVDDFGALRKSFYFLLSFLVLAAILYFALIKTYPEDVIRSKMLMETEDEEMDDEVEEAKERKPLIRRQRSREPVRQRADTVFDRLSRRNTLDAGYSLLI</sequence>
<dbReference type="AlphaFoldDB" id="A0AAN5DCF4"/>
<evidence type="ECO:0000313" key="10">
    <source>
        <dbReference type="EMBL" id="GMR59560.1"/>
    </source>
</evidence>
<dbReference type="GO" id="GO:0022857">
    <property type="term" value="F:transmembrane transporter activity"/>
    <property type="evidence" value="ECO:0007669"/>
    <property type="project" value="InterPro"/>
</dbReference>
<comment type="similarity">
    <text evidence="6">Belongs to the major facilitator superfamily. Spinster (TC 2.A.1.49) family.</text>
</comment>
<feature type="transmembrane region" description="Helical" evidence="8">
    <location>
        <begin position="351"/>
        <end position="377"/>
    </location>
</feature>
<keyword evidence="5 8" id="KW-0472">Membrane</keyword>
<dbReference type="Proteomes" id="UP001328107">
    <property type="component" value="Unassembled WGS sequence"/>
</dbReference>
<evidence type="ECO:0000259" key="9">
    <source>
        <dbReference type="PROSITE" id="PS50850"/>
    </source>
</evidence>
<proteinExistence type="inferred from homology"/>
<dbReference type="SUPFAM" id="SSF103473">
    <property type="entry name" value="MFS general substrate transporter"/>
    <property type="match status" value="1"/>
</dbReference>
<keyword evidence="11" id="KW-1185">Reference proteome</keyword>
<feature type="transmembrane region" description="Helical" evidence="8">
    <location>
        <begin position="231"/>
        <end position="250"/>
    </location>
</feature>
<accession>A0AAN5DCF4</accession>
<dbReference type="PANTHER" id="PTHR23505">
    <property type="entry name" value="SPINSTER"/>
    <property type="match status" value="1"/>
</dbReference>
<evidence type="ECO:0000313" key="11">
    <source>
        <dbReference type="Proteomes" id="UP001328107"/>
    </source>
</evidence>
<feature type="transmembrane region" description="Helical" evidence="8">
    <location>
        <begin position="324"/>
        <end position="345"/>
    </location>
</feature>
<dbReference type="GO" id="GO:0016020">
    <property type="term" value="C:membrane"/>
    <property type="evidence" value="ECO:0007669"/>
    <property type="project" value="UniProtKB-SubCell"/>
</dbReference>
<feature type="transmembrane region" description="Helical" evidence="8">
    <location>
        <begin position="121"/>
        <end position="146"/>
    </location>
</feature>
<comment type="subcellular location">
    <subcellularLocation>
        <location evidence="1">Membrane</location>
        <topology evidence="1">Multi-pass membrane protein</topology>
    </subcellularLocation>
</comment>
<evidence type="ECO:0000256" key="6">
    <source>
        <dbReference type="ARBA" id="ARBA00024338"/>
    </source>
</evidence>
<evidence type="ECO:0000256" key="5">
    <source>
        <dbReference type="ARBA" id="ARBA00023136"/>
    </source>
</evidence>
<protein>
    <recommendedName>
        <fullName evidence="9">Major facilitator superfamily (MFS) profile domain-containing protein</fullName>
    </recommendedName>
</protein>
<dbReference type="EMBL" id="BTRK01000006">
    <property type="protein sequence ID" value="GMR59560.1"/>
    <property type="molecule type" value="Genomic_DNA"/>
</dbReference>
<dbReference type="InterPro" id="IPR020846">
    <property type="entry name" value="MFS_dom"/>
</dbReference>
<evidence type="ECO:0000256" key="7">
    <source>
        <dbReference type="SAM" id="MobiDB-lite"/>
    </source>
</evidence>
<dbReference type="InterPro" id="IPR036259">
    <property type="entry name" value="MFS_trans_sf"/>
</dbReference>
<feature type="transmembrane region" description="Helical" evidence="8">
    <location>
        <begin position="192"/>
        <end position="210"/>
    </location>
</feature>
<gene>
    <name evidence="10" type="ORF">PMAYCL1PPCAC_29755</name>
</gene>
<evidence type="ECO:0000256" key="3">
    <source>
        <dbReference type="ARBA" id="ARBA00022692"/>
    </source>
</evidence>
<dbReference type="InterPro" id="IPR011701">
    <property type="entry name" value="MFS"/>
</dbReference>
<feature type="transmembrane region" description="Helical" evidence="8">
    <location>
        <begin position="69"/>
        <end position="90"/>
    </location>
</feature>
<feature type="non-terminal residue" evidence="10">
    <location>
        <position position="1"/>
    </location>
</feature>
<evidence type="ECO:0000256" key="8">
    <source>
        <dbReference type="SAM" id="Phobius"/>
    </source>
</evidence>
<evidence type="ECO:0000256" key="2">
    <source>
        <dbReference type="ARBA" id="ARBA00022448"/>
    </source>
</evidence>
<feature type="transmembrane region" description="Helical" evidence="8">
    <location>
        <begin position="158"/>
        <end position="180"/>
    </location>
</feature>
<name>A0AAN5DCF4_9BILA</name>
<dbReference type="PROSITE" id="PS50850">
    <property type="entry name" value="MFS"/>
    <property type="match status" value="1"/>
</dbReference>
<dbReference type="Gene3D" id="1.20.1250.20">
    <property type="entry name" value="MFS general substrate transporter like domains"/>
    <property type="match status" value="2"/>
</dbReference>
<feature type="transmembrane region" description="Helical" evidence="8">
    <location>
        <begin position="431"/>
        <end position="450"/>
    </location>
</feature>
<dbReference type="PANTHER" id="PTHR23505:SF79">
    <property type="entry name" value="PROTEIN SPINSTER"/>
    <property type="match status" value="1"/>
</dbReference>